<dbReference type="RefSeq" id="WP_035708628.1">
    <property type="nucleotide sequence ID" value="NZ_CAMIFG010000064.1"/>
</dbReference>
<comment type="subcellular location">
    <subcellularLocation>
        <location evidence="1">Membrane</location>
        <topology evidence="1">Multi-pass membrane protein</topology>
    </subcellularLocation>
</comment>
<dbReference type="OrthoDB" id="277121at2"/>
<dbReference type="eggNOG" id="ENOG5032TAD">
    <property type="taxonomic scope" value="Bacteria"/>
</dbReference>
<dbReference type="GO" id="GO:0006672">
    <property type="term" value="P:ceramide metabolic process"/>
    <property type="evidence" value="ECO:0007669"/>
    <property type="project" value="InterPro"/>
</dbReference>
<comment type="caution">
    <text evidence="8">The sequence shown here is derived from an EMBL/GenBank/DDBJ whole genome shotgun (WGS) entry which is preliminary data.</text>
</comment>
<evidence type="ECO:0000256" key="7">
    <source>
        <dbReference type="PIRSR" id="PIRSR608901-2"/>
    </source>
</evidence>
<organism evidence="8 9">
    <name type="scientific">Haematobacter massiliensis</name>
    <dbReference type="NCBI Taxonomy" id="195105"/>
    <lineage>
        <taxon>Bacteria</taxon>
        <taxon>Pseudomonadati</taxon>
        <taxon>Pseudomonadota</taxon>
        <taxon>Alphaproteobacteria</taxon>
        <taxon>Rhodobacterales</taxon>
        <taxon>Paracoccaceae</taxon>
        <taxon>Haematobacter</taxon>
    </lineage>
</organism>
<keyword evidence="9" id="KW-1185">Reference proteome</keyword>
<dbReference type="AlphaFoldDB" id="A0A086Y7P8"/>
<name>A0A086Y7P8_9RHOB</name>
<feature type="binding site" evidence="6">
    <location>
        <position position="21"/>
    </location>
    <ligand>
        <name>Ca(2+)</name>
        <dbReference type="ChEBI" id="CHEBI:29108"/>
    </ligand>
</feature>
<feature type="binding site" evidence="7">
    <location>
        <position position="68"/>
    </location>
    <ligand>
        <name>Zn(2+)</name>
        <dbReference type="ChEBI" id="CHEBI:29105"/>
        <note>catalytic</note>
    </ligand>
</feature>
<proteinExistence type="predicted"/>
<reference evidence="8 9" key="1">
    <citation type="submission" date="2014-03" db="EMBL/GenBank/DDBJ databases">
        <title>Genome of Haematobacter massiliensis CCUG 47968.</title>
        <authorList>
            <person name="Wang D."/>
            <person name="Wang G."/>
        </authorList>
    </citation>
    <scope>NUCLEOTIDE SEQUENCE [LARGE SCALE GENOMIC DNA]</scope>
    <source>
        <strain evidence="8 9">CCUG 47968</strain>
    </source>
</reference>
<feature type="binding site" evidence="7">
    <location>
        <position position="194"/>
    </location>
    <ligand>
        <name>Zn(2+)</name>
        <dbReference type="ChEBI" id="CHEBI:29105"/>
        <note>catalytic</note>
    </ligand>
</feature>
<keyword evidence="7" id="KW-0862">Zinc</keyword>
<dbReference type="EMBL" id="JGYG01000003">
    <property type="protein sequence ID" value="KFI30298.1"/>
    <property type="molecule type" value="Genomic_DNA"/>
</dbReference>
<evidence type="ECO:0000256" key="1">
    <source>
        <dbReference type="ARBA" id="ARBA00004141"/>
    </source>
</evidence>
<dbReference type="STRING" id="195105.CN97_11925"/>
<evidence type="ECO:0000256" key="3">
    <source>
        <dbReference type="ARBA" id="ARBA00022801"/>
    </source>
</evidence>
<keyword evidence="6" id="KW-0479">Metal-binding</keyword>
<keyword evidence="2" id="KW-0812">Transmembrane</keyword>
<sequence>MDWSQTIDAYCERTDASFWSEPLNAVTNLAFLITALVSWQRVRGERLPLAGLLCALLAMIGIGSFLFHTFATRWAALADTLPILAFILVYLFAANLHFLRVRWLFALIGMAVFIPFATLVTPVLAQVPLLGRSAAYLPVPLLILLHALLLWSRAPQTAAGLALGAGLLLLSLTARSADGLVCTRLPMGTHMIWHMLNALMLGWMIEVYRRHMLAERGLPR</sequence>
<evidence type="ECO:0000256" key="2">
    <source>
        <dbReference type="ARBA" id="ARBA00022692"/>
    </source>
</evidence>
<dbReference type="GO" id="GO:0016811">
    <property type="term" value="F:hydrolase activity, acting on carbon-nitrogen (but not peptide) bonds, in linear amides"/>
    <property type="evidence" value="ECO:0007669"/>
    <property type="project" value="InterPro"/>
</dbReference>
<evidence type="ECO:0000313" key="8">
    <source>
        <dbReference type="EMBL" id="KFI30298.1"/>
    </source>
</evidence>
<dbReference type="GO" id="GO:0016020">
    <property type="term" value="C:membrane"/>
    <property type="evidence" value="ECO:0007669"/>
    <property type="project" value="UniProtKB-SubCell"/>
</dbReference>
<keyword evidence="3" id="KW-0378">Hydrolase</keyword>
<comment type="cofactor">
    <cofactor evidence="7">
        <name>Zn(2+)</name>
        <dbReference type="ChEBI" id="CHEBI:29105"/>
    </cofactor>
</comment>
<accession>A0A086Y7P8</accession>
<evidence type="ECO:0000256" key="5">
    <source>
        <dbReference type="ARBA" id="ARBA00023136"/>
    </source>
</evidence>
<gene>
    <name evidence="8" type="ORF">CN97_11925</name>
</gene>
<dbReference type="Pfam" id="PF05875">
    <property type="entry name" value="Ceramidase"/>
    <property type="match status" value="1"/>
</dbReference>
<evidence type="ECO:0000313" key="9">
    <source>
        <dbReference type="Proteomes" id="UP000028826"/>
    </source>
</evidence>
<evidence type="ECO:0000256" key="4">
    <source>
        <dbReference type="ARBA" id="ARBA00022989"/>
    </source>
</evidence>
<keyword evidence="5" id="KW-0472">Membrane</keyword>
<evidence type="ECO:0000256" key="6">
    <source>
        <dbReference type="PIRSR" id="PIRSR608901-1"/>
    </source>
</evidence>
<dbReference type="Proteomes" id="UP000028826">
    <property type="component" value="Unassembled WGS sequence"/>
</dbReference>
<keyword evidence="6" id="KW-0106">Calcium</keyword>
<keyword evidence="4" id="KW-1133">Transmembrane helix</keyword>
<protein>
    <submittedName>
        <fullName evidence="8">Membrane protein</fullName>
    </submittedName>
</protein>
<dbReference type="GO" id="GO:0046872">
    <property type="term" value="F:metal ion binding"/>
    <property type="evidence" value="ECO:0007669"/>
    <property type="project" value="UniProtKB-KW"/>
</dbReference>
<dbReference type="InterPro" id="IPR008901">
    <property type="entry name" value="ACER"/>
</dbReference>
<feature type="binding site" evidence="7">
    <location>
        <position position="190"/>
    </location>
    <ligand>
        <name>Zn(2+)</name>
        <dbReference type="ChEBI" id="CHEBI:29105"/>
        <note>catalytic</note>
    </ligand>
</feature>